<comment type="similarity">
    <text evidence="2 6">Belongs to the zinc-containing alcohol dehydrogenase family.</text>
</comment>
<keyword evidence="5" id="KW-0560">Oxidoreductase</keyword>
<dbReference type="PANTHER" id="PTHR43161">
    <property type="entry name" value="SORBITOL DEHYDROGENASE"/>
    <property type="match status" value="1"/>
</dbReference>
<sequence length="354" mass="37112">MGASEPRRHEGSAGVPATQRAAVLHSARDVRISSRPVPTPAADEVLVRVTAVGVCGSDVHFFHDGRLGDWRVEDPLVLGHESGGVIVAVGDDVDPARVGERVTIEPQHPSPTSAETLRGEYNLDPEMRFYAVPGTDGAFQEFVTIQSHFAFAIPDSVSDEAAALMEPLSVAIATARKAAIQPGSRVLIAGAGPIGILSAQVARAFGATEVIVSDLAESRRQSALSFGASRAIDPAQGELDELRGTLDAFIDASGAAPAVRSGLLTVRPGGRVVLVGMGIDELPLPISHIQNNELIITGVFRYANTWPAAIALVADGRVDLDRMVTGRFGLDRVADALESTADPTTIKSIVTPNS</sequence>
<dbReference type="CDD" id="cd05285">
    <property type="entry name" value="sorbitol_DH"/>
    <property type="match status" value="1"/>
</dbReference>
<evidence type="ECO:0000256" key="6">
    <source>
        <dbReference type="RuleBase" id="RU361277"/>
    </source>
</evidence>
<gene>
    <name evidence="8" type="ORF">H9800_04940</name>
</gene>
<dbReference type="InterPro" id="IPR002328">
    <property type="entry name" value="ADH_Zn_CS"/>
</dbReference>
<dbReference type="InterPro" id="IPR020843">
    <property type="entry name" value="ER"/>
</dbReference>
<comment type="caution">
    <text evidence="8">The sequence shown here is derived from an EMBL/GenBank/DDBJ whole genome shotgun (WGS) entry which is preliminary data.</text>
</comment>
<organism evidence="8 9">
    <name type="scientific">Candidatus Microbacterium stercoravium</name>
    <dbReference type="NCBI Taxonomy" id="2838697"/>
    <lineage>
        <taxon>Bacteria</taxon>
        <taxon>Bacillati</taxon>
        <taxon>Actinomycetota</taxon>
        <taxon>Actinomycetes</taxon>
        <taxon>Micrococcales</taxon>
        <taxon>Microbacteriaceae</taxon>
        <taxon>Microbacterium</taxon>
    </lineage>
</organism>
<name>A0A9D2KHA6_9MICO</name>
<dbReference type="EMBL" id="DXAM01000069">
    <property type="protein sequence ID" value="HJA04186.1"/>
    <property type="molecule type" value="Genomic_DNA"/>
</dbReference>
<dbReference type="InterPro" id="IPR013149">
    <property type="entry name" value="ADH-like_C"/>
</dbReference>
<dbReference type="Pfam" id="PF00107">
    <property type="entry name" value="ADH_zinc_N"/>
    <property type="match status" value="1"/>
</dbReference>
<evidence type="ECO:0000256" key="3">
    <source>
        <dbReference type="ARBA" id="ARBA00022723"/>
    </source>
</evidence>
<evidence type="ECO:0000256" key="2">
    <source>
        <dbReference type="ARBA" id="ARBA00008072"/>
    </source>
</evidence>
<dbReference type="SUPFAM" id="SSF50129">
    <property type="entry name" value="GroES-like"/>
    <property type="match status" value="1"/>
</dbReference>
<dbReference type="Gene3D" id="3.40.50.720">
    <property type="entry name" value="NAD(P)-binding Rossmann-like Domain"/>
    <property type="match status" value="1"/>
</dbReference>
<comment type="cofactor">
    <cofactor evidence="1 6">
        <name>Zn(2+)</name>
        <dbReference type="ChEBI" id="CHEBI:29105"/>
    </cofactor>
</comment>
<reference evidence="8" key="2">
    <citation type="submission" date="2021-04" db="EMBL/GenBank/DDBJ databases">
        <authorList>
            <person name="Gilroy R."/>
        </authorList>
    </citation>
    <scope>NUCLEOTIDE SEQUENCE</scope>
    <source>
        <strain evidence="8">ChiHjej8B7-3636</strain>
    </source>
</reference>
<dbReference type="Gene3D" id="3.90.180.10">
    <property type="entry name" value="Medium-chain alcohol dehydrogenases, catalytic domain"/>
    <property type="match status" value="1"/>
</dbReference>
<dbReference type="InterPro" id="IPR045306">
    <property type="entry name" value="SDH-like"/>
</dbReference>
<dbReference type="InterPro" id="IPR036291">
    <property type="entry name" value="NAD(P)-bd_dom_sf"/>
</dbReference>
<dbReference type="PANTHER" id="PTHR43161:SF9">
    <property type="entry name" value="SORBITOL DEHYDROGENASE"/>
    <property type="match status" value="1"/>
</dbReference>
<dbReference type="GO" id="GO:0008270">
    <property type="term" value="F:zinc ion binding"/>
    <property type="evidence" value="ECO:0007669"/>
    <property type="project" value="InterPro"/>
</dbReference>
<proteinExistence type="inferred from homology"/>
<dbReference type="GO" id="GO:0016616">
    <property type="term" value="F:oxidoreductase activity, acting on the CH-OH group of donors, NAD or NADP as acceptor"/>
    <property type="evidence" value="ECO:0007669"/>
    <property type="project" value="InterPro"/>
</dbReference>
<dbReference type="InterPro" id="IPR011032">
    <property type="entry name" value="GroES-like_sf"/>
</dbReference>
<keyword evidence="4 6" id="KW-0862">Zinc</keyword>
<reference evidence="8" key="1">
    <citation type="journal article" date="2021" name="PeerJ">
        <title>Extensive microbial diversity within the chicken gut microbiome revealed by metagenomics and culture.</title>
        <authorList>
            <person name="Gilroy R."/>
            <person name="Ravi A."/>
            <person name="Getino M."/>
            <person name="Pursley I."/>
            <person name="Horton D.L."/>
            <person name="Alikhan N.F."/>
            <person name="Baker D."/>
            <person name="Gharbi K."/>
            <person name="Hall N."/>
            <person name="Watson M."/>
            <person name="Adriaenssens E.M."/>
            <person name="Foster-Nyarko E."/>
            <person name="Jarju S."/>
            <person name="Secka A."/>
            <person name="Antonio M."/>
            <person name="Oren A."/>
            <person name="Chaudhuri R.R."/>
            <person name="La Ragione R."/>
            <person name="Hildebrand F."/>
            <person name="Pallen M.J."/>
        </authorList>
    </citation>
    <scope>NUCLEOTIDE SEQUENCE</scope>
    <source>
        <strain evidence="8">ChiHjej8B7-3636</strain>
    </source>
</reference>
<evidence type="ECO:0000313" key="9">
    <source>
        <dbReference type="Proteomes" id="UP000824220"/>
    </source>
</evidence>
<evidence type="ECO:0000256" key="4">
    <source>
        <dbReference type="ARBA" id="ARBA00022833"/>
    </source>
</evidence>
<dbReference type="SUPFAM" id="SSF51735">
    <property type="entry name" value="NAD(P)-binding Rossmann-fold domains"/>
    <property type="match status" value="1"/>
</dbReference>
<dbReference type="SMART" id="SM00829">
    <property type="entry name" value="PKS_ER"/>
    <property type="match status" value="1"/>
</dbReference>
<evidence type="ECO:0000259" key="7">
    <source>
        <dbReference type="SMART" id="SM00829"/>
    </source>
</evidence>
<accession>A0A9D2KHA6</accession>
<evidence type="ECO:0000256" key="1">
    <source>
        <dbReference type="ARBA" id="ARBA00001947"/>
    </source>
</evidence>
<dbReference type="PROSITE" id="PS00059">
    <property type="entry name" value="ADH_ZINC"/>
    <property type="match status" value="1"/>
</dbReference>
<dbReference type="Pfam" id="PF08240">
    <property type="entry name" value="ADH_N"/>
    <property type="match status" value="1"/>
</dbReference>
<evidence type="ECO:0000256" key="5">
    <source>
        <dbReference type="ARBA" id="ARBA00023002"/>
    </source>
</evidence>
<dbReference type="Proteomes" id="UP000824220">
    <property type="component" value="Unassembled WGS sequence"/>
</dbReference>
<feature type="domain" description="Enoyl reductase (ER)" evidence="7">
    <location>
        <begin position="25"/>
        <end position="350"/>
    </location>
</feature>
<evidence type="ECO:0000313" key="8">
    <source>
        <dbReference type="EMBL" id="HJA04186.1"/>
    </source>
</evidence>
<protein>
    <submittedName>
        <fullName evidence="8">NAD(P)-dependent alcohol dehydrogenase</fullName>
    </submittedName>
</protein>
<dbReference type="AlphaFoldDB" id="A0A9D2KHA6"/>
<keyword evidence="3 6" id="KW-0479">Metal-binding</keyword>
<dbReference type="InterPro" id="IPR013154">
    <property type="entry name" value="ADH-like_N"/>
</dbReference>